<proteinExistence type="predicted"/>
<evidence type="ECO:0000313" key="2">
    <source>
        <dbReference type="EMBL" id="VAW44567.1"/>
    </source>
</evidence>
<protein>
    <submittedName>
        <fullName evidence="2">Uncharacterized protein</fullName>
    </submittedName>
</protein>
<dbReference type="AlphaFoldDB" id="A0A3B0W1G7"/>
<accession>A0A3B0W1G7</accession>
<gene>
    <name evidence="2" type="ORF">MNBD_GAMMA03-677</name>
</gene>
<reference evidence="2" key="1">
    <citation type="submission" date="2018-06" db="EMBL/GenBank/DDBJ databases">
        <authorList>
            <person name="Zhirakovskaya E."/>
        </authorList>
    </citation>
    <scope>NUCLEOTIDE SEQUENCE</scope>
</reference>
<dbReference type="EMBL" id="UOFC01000012">
    <property type="protein sequence ID" value="VAW44567.1"/>
    <property type="molecule type" value="Genomic_DNA"/>
</dbReference>
<evidence type="ECO:0000256" key="1">
    <source>
        <dbReference type="SAM" id="MobiDB-lite"/>
    </source>
</evidence>
<feature type="compositionally biased region" description="Polar residues" evidence="1">
    <location>
        <begin position="1"/>
        <end position="12"/>
    </location>
</feature>
<sequence>MNEGMTETTDITNRGARGSPKNGQPPQPPILDIEEHRADLAQFNYTKEQEDELIKSLWGLVCTAIDTGFGLDAVSMIIPAFTEKALECESQELDSKGTHEIEQEFNTLTHTTNNEGEM</sequence>
<name>A0A3B0W1G7_9ZZZZ</name>
<organism evidence="2">
    <name type="scientific">hydrothermal vent metagenome</name>
    <dbReference type="NCBI Taxonomy" id="652676"/>
    <lineage>
        <taxon>unclassified sequences</taxon>
        <taxon>metagenomes</taxon>
        <taxon>ecological metagenomes</taxon>
    </lineage>
</organism>
<feature type="region of interest" description="Disordered" evidence="1">
    <location>
        <begin position="1"/>
        <end position="31"/>
    </location>
</feature>